<dbReference type="AlphaFoldDB" id="A0A1X7V2X1"/>
<sequence length="68" mass="7838">MILLIQRQLSFHTALTAAKAKYTDINELTTLFFFGGCVSSESFCGRNQEKRRTKPLLPLYFLSNCQLY</sequence>
<dbReference type="EnsemblMetazoa" id="Aqu2.1.34139_001">
    <property type="protein sequence ID" value="Aqu2.1.34139_001"/>
    <property type="gene ID" value="Aqu2.1.34139"/>
</dbReference>
<evidence type="ECO:0000313" key="1">
    <source>
        <dbReference type="EnsemblMetazoa" id="Aqu2.1.34139_001"/>
    </source>
</evidence>
<name>A0A1X7V2X1_AMPQE</name>
<protein>
    <submittedName>
        <fullName evidence="1">Uncharacterized protein</fullName>
    </submittedName>
</protein>
<organism evidence="1">
    <name type="scientific">Amphimedon queenslandica</name>
    <name type="common">Sponge</name>
    <dbReference type="NCBI Taxonomy" id="400682"/>
    <lineage>
        <taxon>Eukaryota</taxon>
        <taxon>Metazoa</taxon>
        <taxon>Porifera</taxon>
        <taxon>Demospongiae</taxon>
        <taxon>Heteroscleromorpha</taxon>
        <taxon>Haplosclerida</taxon>
        <taxon>Niphatidae</taxon>
        <taxon>Amphimedon</taxon>
    </lineage>
</organism>
<dbReference type="InParanoid" id="A0A1X7V2X1"/>
<accession>A0A1X7V2X1</accession>
<proteinExistence type="predicted"/>
<reference evidence="1" key="1">
    <citation type="submission" date="2017-05" db="UniProtKB">
        <authorList>
            <consortium name="EnsemblMetazoa"/>
        </authorList>
    </citation>
    <scope>IDENTIFICATION</scope>
</reference>